<protein>
    <submittedName>
        <fullName evidence="6">Phylloseptin-B2</fullName>
    </submittedName>
</protein>
<reference evidence="6" key="2">
    <citation type="submission" date="2012-07" db="EMBL/GenBank/DDBJ databases">
        <authorList>
            <person name="Koenig E."/>
            <person name="Clark V.C."/>
            <person name="Shaw C."/>
            <person name="Bininda-Emonds O.R.P."/>
        </authorList>
    </citation>
    <scope>NUCLEOTIDE SEQUENCE</scope>
    <source>
        <tissue evidence="6">Tibial gland</tissue>
    </source>
</reference>
<dbReference type="Pfam" id="PF03032">
    <property type="entry name" value="FSAP_sig_propep"/>
    <property type="match status" value="1"/>
</dbReference>
<keyword evidence="3 4" id="KW-0732">Signal</keyword>
<organism evidence="6">
    <name type="scientific">Phyllomedusa bicolor</name>
    <name type="common">Two-colored leaf frog</name>
    <name type="synonym">Rana bicolor</name>
    <dbReference type="NCBI Taxonomy" id="8393"/>
    <lineage>
        <taxon>Eukaryota</taxon>
        <taxon>Metazoa</taxon>
        <taxon>Chordata</taxon>
        <taxon>Craniata</taxon>
        <taxon>Vertebrata</taxon>
        <taxon>Euteleostomi</taxon>
        <taxon>Amphibia</taxon>
        <taxon>Batrachia</taxon>
        <taxon>Anura</taxon>
        <taxon>Neobatrachia</taxon>
        <taxon>Hyloidea</taxon>
        <taxon>Hylidae</taxon>
        <taxon>Phyllomedusinae</taxon>
        <taxon>Phyllomedusa</taxon>
    </lineage>
</organism>
<sequence length="66" mass="7531">MAFLKKSLFFVLFLGLVSLSIRGEKKRETEEKEYDQGEDDKSEEKRFLSLIPHIVSGVASIAKHFG</sequence>
<dbReference type="EMBL" id="JX294470">
    <property type="protein sequence ID" value="AFR78285.1"/>
    <property type="molecule type" value="mRNA"/>
</dbReference>
<accession>J9V9H7</accession>
<comment type="subcellular location">
    <subcellularLocation>
        <location evidence="1">Secreted</location>
    </subcellularLocation>
</comment>
<evidence type="ECO:0000256" key="1">
    <source>
        <dbReference type="ARBA" id="ARBA00004613"/>
    </source>
</evidence>
<dbReference type="InterPro" id="IPR004275">
    <property type="entry name" value="Frog_antimicrobial_propeptide"/>
</dbReference>
<feature type="chain" id="PRO_5003829062" evidence="4">
    <location>
        <begin position="24"/>
        <end position="66"/>
    </location>
</feature>
<name>J9V9H7_PHYBI</name>
<evidence type="ECO:0000256" key="4">
    <source>
        <dbReference type="SAM" id="SignalP"/>
    </source>
</evidence>
<feature type="signal peptide" evidence="4">
    <location>
        <begin position="1"/>
        <end position="23"/>
    </location>
</feature>
<feature type="domain" description="Frog antimicrobial peptide propeptide" evidence="5">
    <location>
        <begin position="2"/>
        <end position="46"/>
    </location>
</feature>
<proteinExistence type="evidence at transcript level"/>
<keyword evidence="2" id="KW-0964">Secreted</keyword>
<evidence type="ECO:0000256" key="2">
    <source>
        <dbReference type="ARBA" id="ARBA00022525"/>
    </source>
</evidence>
<dbReference type="GO" id="GO:0005576">
    <property type="term" value="C:extracellular region"/>
    <property type="evidence" value="ECO:0007669"/>
    <property type="project" value="UniProtKB-SubCell"/>
</dbReference>
<evidence type="ECO:0000256" key="3">
    <source>
        <dbReference type="ARBA" id="ARBA00022729"/>
    </source>
</evidence>
<dbReference type="AlphaFoldDB" id="J9V9H7"/>
<evidence type="ECO:0000313" key="6">
    <source>
        <dbReference type="EMBL" id="AFR78285.1"/>
    </source>
</evidence>
<evidence type="ECO:0000259" key="5">
    <source>
        <dbReference type="Pfam" id="PF03032"/>
    </source>
</evidence>
<reference evidence="6" key="1">
    <citation type="journal article" date="2012" name="Peptides">
        <title>Molecular cloning of skin peptide precursor-encoding cDNAs from tibial gland secretion of the Giant Monkey Frog, Phyllomedusa bicolor (Hylidae, Anura).</title>
        <authorList>
            <person name="Konig E."/>
            <person name="Clark V.C."/>
            <person name="Shaw C."/>
            <person name="Bininda-Emonds O.R."/>
        </authorList>
    </citation>
    <scope>NUCLEOTIDE SEQUENCE</scope>
    <source>
        <tissue evidence="6">Tibial gland</tissue>
    </source>
</reference>